<evidence type="ECO:0000259" key="12">
    <source>
        <dbReference type="PROSITE" id="PS50067"/>
    </source>
</evidence>
<dbReference type="PANTHER" id="PTHR47970:SF29">
    <property type="entry name" value="KINESIN FAMILY MEMBER 20B"/>
    <property type="match status" value="1"/>
</dbReference>
<sequence length="1756" mass="202807">MEPTLDNGKFYRPSYIASIEPSPRAGPVSVEDIKTDLFSEFSLVSSGSDTSQRSSLDPKGHIEVCLRIRPFTSLERENGSQECVSLEDSTNIVLKPPQHCWNRLSEKTSGPMLQKFTFSQVFGPETTQEEFFEGTMKQPVQDFLAGYNRLVFTYGVTNAGKTYTFQGTEDDVGILPRTMDMLFKSIQGKLYTAMDIKPYRCRDYIKLTENQVREETAIKNSLLRLIKERFLEGLLHQFLLINFLMELTLLDLEDTSKDSEQSITTAGSYIKFSVWVSFFEIYNECFYDLLIPISNDKKRKTLRLAQDIKGCSFVKDLQWVQISDSKEAFRLLKLGLKHQSIASTKLNNSSSRSHSIFTVKLLKIEDSGIPRVTRVNELSLCDLAGSERYTKTRNEGDRLKESGNINTSLLTLGKCINALKNCQQSKLQQHIPFRESKLTHFLQGFFSGKGKVYMMVNISKCASAYEETLNVLKFSAIAQKVLVMDTSILPQDQSFGQKLAGESSLLNVTRMPIPRKRATILWDRTLEDVFEDDDEMEEQPSISREEAVQKNQGNEVVIAEEKYMMLVNLVEELRNRLVTEQKNKLLLEIKIREEVVQEFTQYFAQREMDFKECLSHERAQLEENCEKRLEIFKELVNSCTKNADEKSKLRDRPSKNSTQTDTGAYIDFGGVIDSLQNDITDIKNQAEAAHQYIVSLEDPQETIGCLEKQLAKITAELVETKEELEKKTRGSIVQFRKCKQLLKCPSRSQLENKSEKKSNEMIESNQFKDCEETVLEVGRKRCLENKPTAEEPPTKKGTISTLTQQGGESWENYCLDRKSTSNSETYVEILALKKRAETLEGQIAALEEQCQREKNEKEELNQQIANLQLKLSASEEKASGLSGELQQCQAEYQETVSELDKQKAINKDQEEKIIQLNNEVTGAKQNIIDKVSQIKTMQSQVDELYKCHSESYAVDIDLVNVKDSLDPQKDEPETAQMGPLSMQFQTASTADPLDQVPGESSFHRSIESIWEECKILISASSQKSHQIEQLRQQIEDLEKRLHDSENYNNQLKIKLDEITNQDHESVKEKDLMNQLQAQMQKKTQDFEKQAAENQRVIAQFQEKVTSYEGEIRHLECLLEASRTKDDRMKELEEELKEKESTILNLESNAVALQEKCTSVDKNLKELSVREANLKDEVVQLMNSLETMKHVLQEKEKNECEQIQSIELLRKDLLESSALVQSLKKDLQRKEEEYTDLKEKFSDAKKQIQQVQKEVCAMQTQEKSLRKEVHELEKIKKQFTEELEFKQRTILQLKKQLNKEKLEEISKQYEKTHKDLCAKEKIIEDMRMTLEEQEQTQIEQDQVLEAKLEETNRLILELEAWKQKYRELNNQCNSDWQQKMSKNEENTINENEELIKLQKELEENEAKYQSDRKKWLEEKMGLINQVKEAENHRNREMRKFVEDREHHVKQQAEIERLAAQLAEKDSNLQKWREERDKLVEALEVQLKTLASSTIQKDKEIERLKQAALVVSEKQINHESLQSLAEVPLPEEGQDKIDQSVNKEDHSEIVLDSTEVSTEDGKTSRFPKPEMEIQFTPLQPHKMEVKHQGSTSPVTVKMLKPKKRKSAEMNEDFVKSENKRNAKSMADSPSTSNKKMMATAQSLRKEYSLRRQESSLNKRSAKKKDGTLQKIGDFFQSSPTIIHSKAKKLIETIGSPKSVERENVKENELKPKRAKRKLYSTDISCPLDIPSSSLLVEKREKESDHLIIKRRLRSRIVK</sequence>
<feature type="coiled-coil region" evidence="10">
    <location>
        <begin position="556"/>
        <end position="590"/>
    </location>
</feature>
<reference evidence="13 14" key="1">
    <citation type="submission" date="2019-09" db="EMBL/GenBank/DDBJ databases">
        <title>Bird 10,000 Genomes (B10K) Project - Family phase.</title>
        <authorList>
            <person name="Zhang G."/>
        </authorList>
    </citation>
    <scope>NUCLEOTIDE SEQUENCE [LARGE SCALE GENOMIC DNA]</scope>
    <source>
        <strain evidence="13">B10K-DU-001-34</strain>
        <tissue evidence="13">Muscle</tissue>
    </source>
</reference>
<evidence type="ECO:0000256" key="8">
    <source>
        <dbReference type="ARBA" id="ARBA00023212"/>
    </source>
</evidence>
<evidence type="ECO:0000313" key="14">
    <source>
        <dbReference type="Proteomes" id="UP000523279"/>
    </source>
</evidence>
<dbReference type="SUPFAM" id="SSF52540">
    <property type="entry name" value="P-loop containing nucleoside triphosphate hydrolases"/>
    <property type="match status" value="1"/>
</dbReference>
<feature type="compositionally biased region" description="Polar residues" evidence="11">
    <location>
        <begin position="1625"/>
        <end position="1640"/>
    </location>
</feature>
<keyword evidence="6 10" id="KW-0175">Coiled coil</keyword>
<dbReference type="Pfam" id="PF00225">
    <property type="entry name" value="Kinesin"/>
    <property type="match status" value="1"/>
</dbReference>
<evidence type="ECO:0000256" key="10">
    <source>
        <dbReference type="SAM" id="Coils"/>
    </source>
</evidence>
<dbReference type="InterPro" id="IPR001752">
    <property type="entry name" value="Kinesin_motor_dom"/>
</dbReference>
<dbReference type="SMART" id="SM00129">
    <property type="entry name" value="KISc"/>
    <property type="match status" value="1"/>
</dbReference>
<dbReference type="GO" id="GO:0005876">
    <property type="term" value="C:spindle microtubule"/>
    <property type="evidence" value="ECO:0007669"/>
    <property type="project" value="TreeGrafter"/>
</dbReference>
<keyword evidence="7 9" id="KW-0505">Motor protein</keyword>
<dbReference type="PROSITE" id="PS50067">
    <property type="entry name" value="KINESIN_MOTOR_2"/>
    <property type="match status" value="1"/>
</dbReference>
<dbReference type="GO" id="GO:0008017">
    <property type="term" value="F:microtubule binding"/>
    <property type="evidence" value="ECO:0007669"/>
    <property type="project" value="InterPro"/>
</dbReference>
<feature type="domain" description="Kinesin motor" evidence="12">
    <location>
        <begin position="61"/>
        <end position="481"/>
    </location>
</feature>
<evidence type="ECO:0000256" key="2">
    <source>
        <dbReference type="ARBA" id="ARBA00022490"/>
    </source>
</evidence>
<gene>
    <name evidence="13" type="primary">Kif20b</name>
    <name evidence="13" type="ORF">DICEXI_R03982</name>
</gene>
<keyword evidence="3" id="KW-0597">Phosphoprotein</keyword>
<feature type="compositionally biased region" description="Basic and acidic residues" evidence="11">
    <location>
        <begin position="1604"/>
        <end position="1618"/>
    </location>
</feature>
<keyword evidence="4 9" id="KW-0547">Nucleotide-binding</keyword>
<organism evidence="13 14">
    <name type="scientific">Dicaeum eximium</name>
    <dbReference type="NCBI Taxonomy" id="667154"/>
    <lineage>
        <taxon>Eukaryota</taxon>
        <taxon>Metazoa</taxon>
        <taxon>Chordata</taxon>
        <taxon>Craniata</taxon>
        <taxon>Vertebrata</taxon>
        <taxon>Euteleostomi</taxon>
        <taxon>Archelosauria</taxon>
        <taxon>Archosauria</taxon>
        <taxon>Dinosauria</taxon>
        <taxon>Saurischia</taxon>
        <taxon>Theropoda</taxon>
        <taxon>Coelurosauria</taxon>
        <taxon>Aves</taxon>
        <taxon>Neognathae</taxon>
        <taxon>Neoaves</taxon>
        <taxon>Telluraves</taxon>
        <taxon>Australaves</taxon>
        <taxon>Passeriformes</taxon>
        <taxon>Passeroidea</taxon>
        <taxon>Dicaeidae</taxon>
        <taxon>Dicaeum</taxon>
    </lineage>
</organism>
<protein>
    <submittedName>
        <fullName evidence="13">KI20B protein</fullName>
    </submittedName>
</protein>
<evidence type="ECO:0000256" key="7">
    <source>
        <dbReference type="ARBA" id="ARBA00023175"/>
    </source>
</evidence>
<feature type="region of interest" description="Disordered" evidence="11">
    <location>
        <begin position="1575"/>
        <end position="1663"/>
    </location>
</feature>
<evidence type="ECO:0000256" key="5">
    <source>
        <dbReference type="ARBA" id="ARBA00022840"/>
    </source>
</evidence>
<feature type="non-terminal residue" evidence="13">
    <location>
        <position position="1"/>
    </location>
</feature>
<evidence type="ECO:0000313" key="13">
    <source>
        <dbReference type="EMBL" id="NXH42270.1"/>
    </source>
</evidence>
<keyword evidence="5 9" id="KW-0067">ATP-binding</keyword>
<feature type="region of interest" description="Disordered" evidence="11">
    <location>
        <begin position="783"/>
        <end position="802"/>
    </location>
</feature>
<dbReference type="GO" id="GO:0051231">
    <property type="term" value="P:spindle elongation"/>
    <property type="evidence" value="ECO:0007669"/>
    <property type="project" value="TreeGrafter"/>
</dbReference>
<proteinExistence type="inferred from homology"/>
<dbReference type="GO" id="GO:0008574">
    <property type="term" value="F:plus-end-directed microtubule motor activity"/>
    <property type="evidence" value="ECO:0007669"/>
    <property type="project" value="TreeGrafter"/>
</dbReference>
<feature type="coiled-coil region" evidence="10">
    <location>
        <begin position="703"/>
        <end position="730"/>
    </location>
</feature>
<dbReference type="Gene3D" id="3.40.850.10">
    <property type="entry name" value="Kinesin motor domain"/>
    <property type="match status" value="1"/>
</dbReference>
<dbReference type="GO" id="GO:0005524">
    <property type="term" value="F:ATP binding"/>
    <property type="evidence" value="ECO:0007669"/>
    <property type="project" value="UniProtKB-UniRule"/>
</dbReference>
<dbReference type="EMBL" id="VWZP01004032">
    <property type="protein sequence ID" value="NXH42270.1"/>
    <property type="molecule type" value="Genomic_DNA"/>
</dbReference>
<feature type="coiled-coil region" evidence="10">
    <location>
        <begin position="1343"/>
        <end position="1487"/>
    </location>
</feature>
<evidence type="ECO:0000256" key="11">
    <source>
        <dbReference type="SAM" id="MobiDB-lite"/>
    </source>
</evidence>
<dbReference type="Proteomes" id="UP000523279">
    <property type="component" value="Unassembled WGS sequence"/>
</dbReference>
<feature type="binding site" evidence="9">
    <location>
        <begin position="155"/>
        <end position="162"/>
    </location>
    <ligand>
        <name>ATP</name>
        <dbReference type="ChEBI" id="CHEBI:30616"/>
    </ligand>
</feature>
<keyword evidence="8" id="KW-0206">Cytoskeleton</keyword>
<feature type="coiled-coil region" evidence="10">
    <location>
        <begin position="829"/>
        <end position="926"/>
    </location>
</feature>
<feature type="compositionally biased region" description="Basic and acidic residues" evidence="11">
    <location>
        <begin position="783"/>
        <end position="794"/>
    </location>
</feature>
<dbReference type="InterPro" id="IPR027417">
    <property type="entry name" value="P-loop_NTPase"/>
</dbReference>
<name>A0A7K9JWX9_9PASE</name>
<feature type="coiled-coil region" evidence="10">
    <location>
        <begin position="1020"/>
        <end position="1318"/>
    </location>
</feature>
<keyword evidence="2" id="KW-0963">Cytoplasm</keyword>
<dbReference type="Gene3D" id="1.10.287.1490">
    <property type="match status" value="1"/>
</dbReference>
<dbReference type="PRINTS" id="PR00380">
    <property type="entry name" value="KINESINHEAVY"/>
</dbReference>
<comment type="subcellular location">
    <subcellularLocation>
        <location evidence="1">Cytoplasm</location>
        <location evidence="1">Cytoskeleton</location>
        <location evidence="1">Spindle</location>
    </subcellularLocation>
</comment>
<dbReference type="InterPro" id="IPR036961">
    <property type="entry name" value="Kinesin_motor_dom_sf"/>
</dbReference>
<feature type="compositionally biased region" description="Basic and acidic residues" evidence="11">
    <location>
        <begin position="1641"/>
        <end position="1651"/>
    </location>
</feature>
<evidence type="ECO:0000256" key="3">
    <source>
        <dbReference type="ARBA" id="ARBA00022553"/>
    </source>
</evidence>
<evidence type="ECO:0000256" key="6">
    <source>
        <dbReference type="ARBA" id="ARBA00023054"/>
    </source>
</evidence>
<dbReference type="CDD" id="cd21786">
    <property type="entry name" value="RBD_KIF20B"/>
    <property type="match status" value="1"/>
</dbReference>
<dbReference type="GO" id="GO:0007018">
    <property type="term" value="P:microtubule-based movement"/>
    <property type="evidence" value="ECO:0007669"/>
    <property type="project" value="InterPro"/>
</dbReference>
<keyword evidence="14" id="KW-1185">Reference proteome</keyword>
<evidence type="ECO:0000256" key="9">
    <source>
        <dbReference type="PROSITE-ProRule" id="PRU00283"/>
    </source>
</evidence>
<dbReference type="GO" id="GO:0005634">
    <property type="term" value="C:nucleus"/>
    <property type="evidence" value="ECO:0007669"/>
    <property type="project" value="TreeGrafter"/>
</dbReference>
<evidence type="ECO:0000256" key="1">
    <source>
        <dbReference type="ARBA" id="ARBA00004186"/>
    </source>
</evidence>
<dbReference type="GO" id="GO:0072686">
    <property type="term" value="C:mitotic spindle"/>
    <property type="evidence" value="ECO:0007669"/>
    <property type="project" value="TreeGrafter"/>
</dbReference>
<comment type="similarity">
    <text evidence="9">Belongs to the TRAFAC class myosin-kinesin ATPase superfamily. Kinesin family.</text>
</comment>
<dbReference type="GO" id="GO:0090307">
    <property type="term" value="P:mitotic spindle assembly"/>
    <property type="evidence" value="ECO:0007669"/>
    <property type="project" value="TreeGrafter"/>
</dbReference>
<feature type="non-terminal residue" evidence="13">
    <location>
        <position position="1756"/>
    </location>
</feature>
<dbReference type="PANTHER" id="PTHR47970">
    <property type="entry name" value="KINESIN-LIKE PROTEIN KIF11"/>
    <property type="match status" value="1"/>
</dbReference>
<evidence type="ECO:0000256" key="4">
    <source>
        <dbReference type="ARBA" id="ARBA00022741"/>
    </source>
</evidence>
<accession>A0A7K9JWX9</accession>
<dbReference type="InterPro" id="IPR047149">
    <property type="entry name" value="KIF11-like"/>
</dbReference>
<comment type="caution">
    <text evidence="13">The sequence shown here is derived from an EMBL/GenBank/DDBJ whole genome shotgun (WGS) entry which is preliminary data.</text>
</comment>